<dbReference type="InterPro" id="IPR003439">
    <property type="entry name" value="ABC_transporter-like_ATP-bd"/>
</dbReference>
<dbReference type="SMART" id="SM00116">
    <property type="entry name" value="CBS"/>
    <property type="match status" value="2"/>
</dbReference>
<feature type="domain" description="CBS" evidence="7">
    <location>
        <begin position="314"/>
        <end position="372"/>
    </location>
</feature>
<dbReference type="PROSITE" id="PS50893">
    <property type="entry name" value="ABC_TRANSPORTER_2"/>
    <property type="match status" value="1"/>
</dbReference>
<dbReference type="Gene3D" id="3.40.50.300">
    <property type="entry name" value="P-loop containing nucleotide triphosphate hydrolases"/>
    <property type="match status" value="1"/>
</dbReference>
<dbReference type="EMBL" id="VSSQ01000040">
    <property type="protein sequence ID" value="MPL68121.1"/>
    <property type="molecule type" value="Genomic_DNA"/>
</dbReference>
<dbReference type="PROSITE" id="PS00211">
    <property type="entry name" value="ABC_TRANSPORTER_1"/>
    <property type="match status" value="1"/>
</dbReference>
<evidence type="ECO:0000313" key="8">
    <source>
        <dbReference type="EMBL" id="MPL68121.1"/>
    </source>
</evidence>
<dbReference type="SMART" id="SM00382">
    <property type="entry name" value="AAA"/>
    <property type="match status" value="1"/>
</dbReference>
<dbReference type="Pfam" id="PF00005">
    <property type="entry name" value="ABC_tran"/>
    <property type="match status" value="1"/>
</dbReference>
<evidence type="ECO:0000259" key="6">
    <source>
        <dbReference type="PROSITE" id="PS50893"/>
    </source>
</evidence>
<dbReference type="PANTHER" id="PTHR43117:SF4">
    <property type="entry name" value="OSMOPROTECTANT IMPORT ATP-BINDING PROTEIN OSMV"/>
    <property type="match status" value="1"/>
</dbReference>
<dbReference type="Gene3D" id="3.10.580.10">
    <property type="entry name" value="CBS-domain"/>
    <property type="match status" value="1"/>
</dbReference>
<dbReference type="SUPFAM" id="SSF52540">
    <property type="entry name" value="P-loop containing nucleoside triphosphate hydrolases"/>
    <property type="match status" value="1"/>
</dbReference>
<dbReference type="InterPro" id="IPR005892">
    <property type="entry name" value="Gly-betaine_transp_ATP-bd"/>
</dbReference>
<dbReference type="NCBIfam" id="TIGR01186">
    <property type="entry name" value="proV"/>
    <property type="match status" value="1"/>
</dbReference>
<keyword evidence="3" id="KW-0677">Repeat</keyword>
<dbReference type="GO" id="GO:0005524">
    <property type="term" value="F:ATP binding"/>
    <property type="evidence" value="ECO:0007669"/>
    <property type="project" value="UniProtKB-KW"/>
</dbReference>
<keyword evidence="2" id="KW-0813">Transport</keyword>
<dbReference type="InterPro" id="IPR003593">
    <property type="entry name" value="AAA+_ATPase"/>
</dbReference>
<proteinExistence type="inferred from homology"/>
<dbReference type="InterPro" id="IPR027417">
    <property type="entry name" value="P-loop_NTPase"/>
</dbReference>
<evidence type="ECO:0000259" key="7">
    <source>
        <dbReference type="PROSITE" id="PS51371"/>
    </source>
</evidence>
<keyword evidence="4" id="KW-0547">Nucleotide-binding</keyword>
<accession>A0A644TR06</accession>
<gene>
    <name evidence="8" type="primary">opuCA_3</name>
    <name evidence="8" type="ORF">SDC9_13834</name>
</gene>
<comment type="caution">
    <text evidence="8">The sequence shown here is derived from an EMBL/GenBank/DDBJ whole genome shotgun (WGS) entry which is preliminary data.</text>
</comment>
<evidence type="ECO:0000256" key="2">
    <source>
        <dbReference type="ARBA" id="ARBA00022448"/>
    </source>
</evidence>
<dbReference type="InterPro" id="IPR017871">
    <property type="entry name" value="ABC_transporter-like_CS"/>
</dbReference>
<feature type="domain" description="ABC transporter" evidence="6">
    <location>
        <begin position="2"/>
        <end position="237"/>
    </location>
</feature>
<evidence type="ECO:0000256" key="4">
    <source>
        <dbReference type="ARBA" id="ARBA00022741"/>
    </source>
</evidence>
<dbReference type="PROSITE" id="PS51371">
    <property type="entry name" value="CBS"/>
    <property type="match status" value="2"/>
</dbReference>
<organism evidence="8">
    <name type="scientific">bioreactor metagenome</name>
    <dbReference type="NCBI Taxonomy" id="1076179"/>
    <lineage>
        <taxon>unclassified sequences</taxon>
        <taxon>metagenomes</taxon>
        <taxon>ecological metagenomes</taxon>
    </lineage>
</organism>
<protein>
    <submittedName>
        <fullName evidence="8">Glycine betaine/carnitine/choline transport ATP-binding protein OpuCA</fullName>
    </submittedName>
</protein>
<sequence length="374" mass="42009">MIRFENVSKVYEDGFQALDSISIDIKAGELLVLIGPSGCGKTTTMRMINRMNEPSSGKIFVEGKDISQQDPVELRRNIGYVIQHIGLLPHMTIAENVALVPILKKWDKSRYMQRANELLQLVNLEPDTYGQRYPGELSGGQQQRVGVVRAMAADPAIILMDEPFSALDPISREQLQDELVRLQDTIQKTIVFVTHDIDEAIKIANRICIMNKGQIVQLDTPERILRHPANDFVRSFIGENRLNSIGEMPTIAEIMVRPIVTRPNRGLAEAIMLMRRQKVDTLLVVDKDDRMLGRATVWDVQNHYSEENITLKDITRSDVIAVGVNQNMSDAIALIREHRISALPVINDDNKLVGVITRASLVDVMADQLGDTIL</sequence>
<evidence type="ECO:0000256" key="5">
    <source>
        <dbReference type="ARBA" id="ARBA00022840"/>
    </source>
</evidence>
<reference evidence="8" key="1">
    <citation type="submission" date="2019-08" db="EMBL/GenBank/DDBJ databases">
        <authorList>
            <person name="Kucharzyk K."/>
            <person name="Murdoch R.W."/>
            <person name="Higgins S."/>
            <person name="Loffler F."/>
        </authorList>
    </citation>
    <scope>NUCLEOTIDE SEQUENCE</scope>
</reference>
<dbReference type="SUPFAM" id="SSF54631">
    <property type="entry name" value="CBS-domain pair"/>
    <property type="match status" value="1"/>
</dbReference>
<name>A0A644TR06_9ZZZZ</name>
<keyword evidence="5 8" id="KW-0067">ATP-binding</keyword>
<dbReference type="GO" id="GO:0016887">
    <property type="term" value="F:ATP hydrolysis activity"/>
    <property type="evidence" value="ECO:0007669"/>
    <property type="project" value="InterPro"/>
</dbReference>
<dbReference type="CDD" id="cd03295">
    <property type="entry name" value="ABC_OpuCA_Osmoprotection"/>
    <property type="match status" value="1"/>
</dbReference>
<dbReference type="PANTHER" id="PTHR43117">
    <property type="entry name" value="OSMOPROTECTANT IMPORT ATP-BINDING PROTEIN OSMV"/>
    <property type="match status" value="1"/>
</dbReference>
<dbReference type="AlphaFoldDB" id="A0A644TR06"/>
<feature type="domain" description="CBS" evidence="7">
    <location>
        <begin position="248"/>
        <end position="311"/>
    </location>
</feature>
<dbReference type="GO" id="GO:0031460">
    <property type="term" value="P:glycine betaine transport"/>
    <property type="evidence" value="ECO:0007669"/>
    <property type="project" value="InterPro"/>
</dbReference>
<dbReference type="GO" id="GO:0016020">
    <property type="term" value="C:membrane"/>
    <property type="evidence" value="ECO:0007669"/>
    <property type="project" value="InterPro"/>
</dbReference>
<evidence type="ECO:0000256" key="3">
    <source>
        <dbReference type="ARBA" id="ARBA00022737"/>
    </source>
</evidence>
<dbReference type="InterPro" id="IPR046342">
    <property type="entry name" value="CBS_dom_sf"/>
</dbReference>
<comment type="similarity">
    <text evidence="1">Belongs to the ABC transporter superfamily.</text>
</comment>
<dbReference type="Pfam" id="PF00571">
    <property type="entry name" value="CBS"/>
    <property type="match status" value="2"/>
</dbReference>
<dbReference type="InterPro" id="IPR000644">
    <property type="entry name" value="CBS_dom"/>
</dbReference>
<dbReference type="FunFam" id="3.40.50.300:FF:000425">
    <property type="entry name" value="Probable ABC transporter, ATP-binding subunit"/>
    <property type="match status" value="1"/>
</dbReference>
<evidence type="ECO:0000256" key="1">
    <source>
        <dbReference type="ARBA" id="ARBA00005417"/>
    </source>
</evidence>